<sequence length="74" mass="8532">MTQNYIKENNLQTAMAEYQDNMGEERTLYDQYERELGTVTQVYNNTTGAGEQVYAVVKNPDENAEDVEENYAIL</sequence>
<protein>
    <submittedName>
        <fullName evidence="1">Uncharacterized protein</fullName>
    </submittedName>
</protein>
<dbReference type="EMBL" id="AFUB01000023">
    <property type="protein sequence ID" value="EGU67595.1"/>
    <property type="molecule type" value="Genomic_DNA"/>
</dbReference>
<comment type="caution">
    <text evidence="1">The sequence shown here is derived from an EMBL/GenBank/DDBJ whole genome shotgun (WGS) entry which is preliminary data.</text>
</comment>
<name>F9LWA1_STROR</name>
<dbReference type="AlphaFoldDB" id="F9LWA1"/>
<organism evidence="1 2">
    <name type="scientific">Streptococcus mitis bv. 2 str. SK95</name>
    <dbReference type="NCBI Taxonomy" id="1000588"/>
    <lineage>
        <taxon>Bacteria</taxon>
        <taxon>Bacillati</taxon>
        <taxon>Bacillota</taxon>
        <taxon>Bacilli</taxon>
        <taxon>Lactobacillales</taxon>
        <taxon>Streptococcaceae</taxon>
        <taxon>Streptococcus</taxon>
    </lineage>
</organism>
<proteinExistence type="predicted"/>
<accession>F9LWA1</accession>
<dbReference type="Proteomes" id="UP000003858">
    <property type="component" value="Unassembled WGS sequence"/>
</dbReference>
<dbReference type="RefSeq" id="WP_000193303.1">
    <property type="nucleotide sequence ID" value="NZ_AFUB01000023.1"/>
</dbReference>
<evidence type="ECO:0000313" key="2">
    <source>
        <dbReference type="Proteomes" id="UP000003858"/>
    </source>
</evidence>
<dbReference type="OrthoDB" id="2365336at2"/>
<gene>
    <name evidence="1" type="ORF">HMPREF9965_1681</name>
</gene>
<evidence type="ECO:0000313" key="1">
    <source>
        <dbReference type="EMBL" id="EGU67595.1"/>
    </source>
</evidence>
<reference evidence="1 2" key="1">
    <citation type="submission" date="2011-05" db="EMBL/GenBank/DDBJ databases">
        <authorList>
            <person name="Durkin A.S."/>
            <person name="Radune D."/>
            <person name="Hostetler J."/>
            <person name="Torralba M."/>
            <person name="Gillis M."/>
            <person name="Methe B."/>
            <person name="Sutton G."/>
            <person name="Nelson K.E."/>
        </authorList>
    </citation>
    <scope>NUCLEOTIDE SEQUENCE [LARGE SCALE GENOMIC DNA]</scope>
    <source>
        <strain evidence="1 2">SK95</strain>
    </source>
</reference>
<dbReference type="PATRIC" id="fig|1000588.3.peg.680"/>